<dbReference type="InterPro" id="IPR005471">
    <property type="entry name" value="Tscrpt_reg_IclR_N"/>
</dbReference>
<dbReference type="STRING" id="1121117.SAMN02745977_01135"/>
<accession>A0A1H8FP62</accession>
<dbReference type="RefSeq" id="WP_091814900.1">
    <property type="nucleotide sequence ID" value="NZ_FOCW01000001.1"/>
</dbReference>
<dbReference type="PROSITE" id="PS51078">
    <property type="entry name" value="ICLR_ED"/>
    <property type="match status" value="1"/>
</dbReference>
<name>A0A1H8FP62_9BURK</name>
<keyword evidence="7" id="KW-1185">Reference proteome</keyword>
<keyword evidence="1" id="KW-0805">Transcription regulation</keyword>
<feature type="domain" description="IclR-ED" evidence="5">
    <location>
        <begin position="75"/>
        <end position="259"/>
    </location>
</feature>
<evidence type="ECO:0000259" key="4">
    <source>
        <dbReference type="PROSITE" id="PS51077"/>
    </source>
</evidence>
<dbReference type="InterPro" id="IPR050707">
    <property type="entry name" value="HTH_MetabolicPath_Reg"/>
</dbReference>
<dbReference type="GO" id="GO:0003677">
    <property type="term" value="F:DNA binding"/>
    <property type="evidence" value="ECO:0007669"/>
    <property type="project" value="UniProtKB-KW"/>
</dbReference>
<dbReference type="InterPro" id="IPR014757">
    <property type="entry name" value="Tscrpt_reg_IclR_C"/>
</dbReference>
<dbReference type="Gene3D" id="3.30.450.40">
    <property type="match status" value="1"/>
</dbReference>
<reference evidence="6 7" key="1">
    <citation type="submission" date="2016-10" db="EMBL/GenBank/DDBJ databases">
        <authorList>
            <person name="de Groot N.N."/>
        </authorList>
    </citation>
    <scope>NUCLEOTIDE SEQUENCE [LARGE SCALE GENOMIC DNA]</scope>
    <source>
        <strain evidence="6 7">DSM 15123</strain>
    </source>
</reference>
<dbReference type="OrthoDB" id="8524622at2"/>
<keyword evidence="2" id="KW-0238">DNA-binding</keyword>
<dbReference type="SUPFAM" id="SSF46785">
    <property type="entry name" value="Winged helix' DNA-binding domain"/>
    <property type="match status" value="1"/>
</dbReference>
<evidence type="ECO:0000313" key="6">
    <source>
        <dbReference type="EMBL" id="SEN33601.1"/>
    </source>
</evidence>
<dbReference type="Pfam" id="PF01614">
    <property type="entry name" value="IclR_C"/>
    <property type="match status" value="1"/>
</dbReference>
<feature type="domain" description="HTH iclR-type" evidence="4">
    <location>
        <begin position="12"/>
        <end position="74"/>
    </location>
</feature>
<dbReference type="Pfam" id="PF09339">
    <property type="entry name" value="HTH_IclR"/>
    <property type="match status" value="1"/>
</dbReference>
<dbReference type="PANTHER" id="PTHR30136">
    <property type="entry name" value="HELIX-TURN-HELIX TRANSCRIPTIONAL REGULATOR, ICLR FAMILY"/>
    <property type="match status" value="1"/>
</dbReference>
<dbReference type="PROSITE" id="PS51077">
    <property type="entry name" value="HTH_ICLR"/>
    <property type="match status" value="1"/>
</dbReference>
<dbReference type="EMBL" id="FOCW01000001">
    <property type="protein sequence ID" value="SEN33601.1"/>
    <property type="molecule type" value="Genomic_DNA"/>
</dbReference>
<dbReference type="AlphaFoldDB" id="A0A1H8FP62"/>
<evidence type="ECO:0000259" key="5">
    <source>
        <dbReference type="PROSITE" id="PS51078"/>
    </source>
</evidence>
<dbReference type="GO" id="GO:0003700">
    <property type="term" value="F:DNA-binding transcription factor activity"/>
    <property type="evidence" value="ECO:0007669"/>
    <property type="project" value="TreeGrafter"/>
</dbReference>
<evidence type="ECO:0000256" key="3">
    <source>
        <dbReference type="ARBA" id="ARBA00023163"/>
    </source>
</evidence>
<evidence type="ECO:0000256" key="1">
    <source>
        <dbReference type="ARBA" id="ARBA00023015"/>
    </source>
</evidence>
<dbReference type="PANTHER" id="PTHR30136:SF8">
    <property type="entry name" value="TRANSCRIPTIONAL REGULATORY PROTEIN"/>
    <property type="match status" value="1"/>
</dbReference>
<evidence type="ECO:0000313" key="7">
    <source>
        <dbReference type="Proteomes" id="UP000199531"/>
    </source>
</evidence>
<sequence length="278" mass="29976">MIQPDKDSKNGVQSLEIGLSVARVLVNSQGPMMLKDIALQADMPPAKAHRYLVSLIRAGMVIQDPATSHYDLGPFALNIGLAAVNRIDRIRLGLEAISRLRNQINETTALAVWSANGPVIVRWERPRRPITVNVVTGVSVELLNSASGLVFSAWLPERRTSALIQAELARQPADAPIQTMADVQQRLAEIREKGIVAIGEHYFAGGVQALGAPVFNFRNEITMVMVVVGIVGMSDLGEDSMAMHALREAAQALSRQLGSTQPDAQASRLNHIDAIPGG</sequence>
<dbReference type="Proteomes" id="UP000199531">
    <property type="component" value="Unassembled WGS sequence"/>
</dbReference>
<dbReference type="SMART" id="SM00346">
    <property type="entry name" value="HTH_ICLR"/>
    <property type="match status" value="1"/>
</dbReference>
<proteinExistence type="predicted"/>
<dbReference type="InterPro" id="IPR029016">
    <property type="entry name" value="GAF-like_dom_sf"/>
</dbReference>
<protein>
    <submittedName>
        <fullName evidence="6">Transcriptional regulator, IclR family</fullName>
    </submittedName>
</protein>
<dbReference type="InterPro" id="IPR036390">
    <property type="entry name" value="WH_DNA-bd_sf"/>
</dbReference>
<dbReference type="SUPFAM" id="SSF55781">
    <property type="entry name" value="GAF domain-like"/>
    <property type="match status" value="1"/>
</dbReference>
<evidence type="ECO:0000256" key="2">
    <source>
        <dbReference type="ARBA" id="ARBA00023125"/>
    </source>
</evidence>
<dbReference type="Gene3D" id="1.10.10.10">
    <property type="entry name" value="Winged helix-like DNA-binding domain superfamily/Winged helix DNA-binding domain"/>
    <property type="match status" value="1"/>
</dbReference>
<organism evidence="6 7">
    <name type="scientific">Brachymonas denitrificans DSM 15123</name>
    <dbReference type="NCBI Taxonomy" id="1121117"/>
    <lineage>
        <taxon>Bacteria</taxon>
        <taxon>Pseudomonadati</taxon>
        <taxon>Pseudomonadota</taxon>
        <taxon>Betaproteobacteria</taxon>
        <taxon>Burkholderiales</taxon>
        <taxon>Comamonadaceae</taxon>
        <taxon>Brachymonas</taxon>
    </lineage>
</organism>
<dbReference type="InterPro" id="IPR036388">
    <property type="entry name" value="WH-like_DNA-bd_sf"/>
</dbReference>
<dbReference type="GO" id="GO:0045892">
    <property type="term" value="P:negative regulation of DNA-templated transcription"/>
    <property type="evidence" value="ECO:0007669"/>
    <property type="project" value="TreeGrafter"/>
</dbReference>
<gene>
    <name evidence="6" type="ORF">SAMN02745977_01135</name>
</gene>
<keyword evidence="3" id="KW-0804">Transcription</keyword>